<organism evidence="1 2">
    <name type="scientific">Angiostrongylus cantonensis</name>
    <name type="common">Rat lungworm</name>
    <dbReference type="NCBI Taxonomy" id="6313"/>
    <lineage>
        <taxon>Eukaryota</taxon>
        <taxon>Metazoa</taxon>
        <taxon>Ecdysozoa</taxon>
        <taxon>Nematoda</taxon>
        <taxon>Chromadorea</taxon>
        <taxon>Rhabditida</taxon>
        <taxon>Rhabditina</taxon>
        <taxon>Rhabditomorpha</taxon>
        <taxon>Strongyloidea</taxon>
        <taxon>Metastrongylidae</taxon>
        <taxon>Angiostrongylus</taxon>
    </lineage>
</organism>
<name>A0A0K0DI83_ANGCA</name>
<dbReference type="Proteomes" id="UP000035642">
    <property type="component" value="Unassembled WGS sequence"/>
</dbReference>
<evidence type="ECO:0000313" key="1">
    <source>
        <dbReference type="Proteomes" id="UP000035642"/>
    </source>
</evidence>
<dbReference type="AlphaFoldDB" id="A0A0K0DI83"/>
<sequence>MDPLYIVYGYRYIREVDTFSKHDNKVHLAGVVSVGTGEPAQTERKYHSGTTLKDKAKNVAHLSTLILEQGINVRIDEVDDAKLMDMIWTTHLWLDPSVVIQAGSVPTLISLFIKQIIWTPVNENLYRPSELRFSFENRRNCALYTSTRWVHSKKQQRNYIE</sequence>
<proteinExistence type="predicted"/>
<dbReference type="WBParaSite" id="ACAC_0001097901-mRNA-1">
    <property type="protein sequence ID" value="ACAC_0001097901-mRNA-1"/>
    <property type="gene ID" value="ACAC_0001097901"/>
</dbReference>
<reference evidence="1" key="1">
    <citation type="submission" date="2012-09" db="EMBL/GenBank/DDBJ databases">
        <authorList>
            <person name="Martin A.A."/>
        </authorList>
    </citation>
    <scope>NUCLEOTIDE SEQUENCE</scope>
</reference>
<accession>A0A0K0DI83</accession>
<evidence type="ECO:0000313" key="2">
    <source>
        <dbReference type="WBParaSite" id="ACAC_0001097901-mRNA-1"/>
    </source>
</evidence>
<reference evidence="2" key="2">
    <citation type="submission" date="2017-02" db="UniProtKB">
        <authorList>
            <consortium name="WormBaseParasite"/>
        </authorList>
    </citation>
    <scope>IDENTIFICATION</scope>
</reference>
<dbReference type="STRING" id="6313.A0A0K0DI83"/>
<protein>
    <submittedName>
        <fullName evidence="2">RibD_C domain-containing protein</fullName>
    </submittedName>
</protein>
<keyword evidence="1" id="KW-1185">Reference proteome</keyword>